<dbReference type="PROSITE" id="PS00061">
    <property type="entry name" value="ADH_SHORT"/>
    <property type="match status" value="1"/>
</dbReference>
<protein>
    <submittedName>
        <fullName evidence="4">Unannotated protein</fullName>
    </submittedName>
</protein>
<dbReference type="InterPro" id="IPR020904">
    <property type="entry name" value="Sc_DH/Rdtase_CS"/>
</dbReference>
<dbReference type="PANTHER" id="PTHR43391:SF14">
    <property type="entry name" value="DEHYDROGENASE_REDUCTASE SDR FAMILY PROTEIN 7-LIKE"/>
    <property type="match status" value="1"/>
</dbReference>
<dbReference type="AlphaFoldDB" id="A0A6J7PQQ5"/>
<keyword evidence="3" id="KW-0560">Oxidoreductase</keyword>
<dbReference type="Gene3D" id="3.40.50.720">
    <property type="entry name" value="NAD(P)-binding Rossmann-like Domain"/>
    <property type="match status" value="1"/>
</dbReference>
<name>A0A6J7PQQ5_9ZZZZ</name>
<dbReference type="InterPro" id="IPR036291">
    <property type="entry name" value="NAD(P)-bd_dom_sf"/>
</dbReference>
<accession>A0A6J7PQQ5</accession>
<dbReference type="PANTHER" id="PTHR43391">
    <property type="entry name" value="RETINOL DEHYDROGENASE-RELATED"/>
    <property type="match status" value="1"/>
</dbReference>
<dbReference type="InterPro" id="IPR002347">
    <property type="entry name" value="SDR_fam"/>
</dbReference>
<comment type="similarity">
    <text evidence="1">Belongs to the short-chain dehydrogenases/reductases (SDR) family.</text>
</comment>
<gene>
    <name evidence="4" type="ORF">UFOPK3992_01069</name>
</gene>
<evidence type="ECO:0000313" key="4">
    <source>
        <dbReference type="EMBL" id="CAB5007717.1"/>
    </source>
</evidence>
<evidence type="ECO:0000256" key="3">
    <source>
        <dbReference type="ARBA" id="ARBA00023002"/>
    </source>
</evidence>
<proteinExistence type="inferred from homology"/>
<evidence type="ECO:0000256" key="2">
    <source>
        <dbReference type="ARBA" id="ARBA00022857"/>
    </source>
</evidence>
<dbReference type="PRINTS" id="PR00080">
    <property type="entry name" value="SDRFAMILY"/>
</dbReference>
<dbReference type="PRINTS" id="PR00081">
    <property type="entry name" value="GDHRDH"/>
</dbReference>
<dbReference type="CDD" id="cd05233">
    <property type="entry name" value="SDR_c"/>
    <property type="match status" value="1"/>
</dbReference>
<dbReference type="EMBL" id="CAFBOZ010000143">
    <property type="protein sequence ID" value="CAB5007717.1"/>
    <property type="molecule type" value="Genomic_DNA"/>
</dbReference>
<dbReference type="SUPFAM" id="SSF51735">
    <property type="entry name" value="NAD(P)-binding Rossmann-fold domains"/>
    <property type="match status" value="1"/>
</dbReference>
<keyword evidence="2" id="KW-0521">NADP</keyword>
<evidence type="ECO:0000256" key="1">
    <source>
        <dbReference type="ARBA" id="ARBA00006484"/>
    </source>
</evidence>
<reference evidence="4" key="1">
    <citation type="submission" date="2020-05" db="EMBL/GenBank/DDBJ databases">
        <authorList>
            <person name="Chiriac C."/>
            <person name="Salcher M."/>
            <person name="Ghai R."/>
            <person name="Kavagutti S V."/>
        </authorList>
    </citation>
    <scope>NUCLEOTIDE SEQUENCE</scope>
</reference>
<sequence length="288" mass="30043">MAWSPSARAPSCDGELTVARRVAVVTGAAGGLGARIAADLEQAGFDVVATDVAAGSGSVRELDVRDAAACRRLASEVSPDVWVNCAGVLGAGDAATQDDALIEHVVAVNLLGVMHGTRAAVESMRARGGPGHVISIASLASWVPVPGECVYAATKAGVLSFSLGLHSELRAQGVTDIEVSVVCPDGMLTPMISSVIDDPAIALTFTGPRLTTVEEVSARVLRLIDRPRLIASVPRWRGAQVRVLGAVPDLGMRALPLFRRMGLAQQRAVRERLARSQPVPGQPKRPET</sequence>
<dbReference type="GO" id="GO:0016491">
    <property type="term" value="F:oxidoreductase activity"/>
    <property type="evidence" value="ECO:0007669"/>
    <property type="project" value="UniProtKB-KW"/>
</dbReference>
<organism evidence="4">
    <name type="scientific">freshwater metagenome</name>
    <dbReference type="NCBI Taxonomy" id="449393"/>
    <lineage>
        <taxon>unclassified sequences</taxon>
        <taxon>metagenomes</taxon>
        <taxon>ecological metagenomes</taxon>
    </lineage>
</organism>
<dbReference type="Pfam" id="PF00106">
    <property type="entry name" value="adh_short"/>
    <property type="match status" value="1"/>
</dbReference>